<dbReference type="GO" id="GO:0016758">
    <property type="term" value="F:hexosyltransferase activity"/>
    <property type="evidence" value="ECO:0007669"/>
    <property type="project" value="InterPro"/>
</dbReference>
<keyword evidence="3 5" id="KW-0808">Transferase</keyword>
<protein>
    <submittedName>
        <fullName evidence="5">Diglucosyldiacylglycerol synthase (LTA membrane anchor synthesis)</fullName>
        <ecNumber evidence="5">2.4.1.-</ecNumber>
    </submittedName>
</protein>
<organism evidence="5 6">
    <name type="scientific">Staphylococcus gallinarum</name>
    <dbReference type="NCBI Taxonomy" id="1293"/>
    <lineage>
        <taxon>Bacteria</taxon>
        <taxon>Bacillati</taxon>
        <taxon>Bacillota</taxon>
        <taxon>Bacilli</taxon>
        <taxon>Bacillales</taxon>
        <taxon>Staphylococcaceae</taxon>
        <taxon>Staphylococcus</taxon>
    </lineage>
</organism>
<dbReference type="InterPro" id="IPR050519">
    <property type="entry name" value="Glycosyltransf_28_UgtP"/>
</dbReference>
<name>A0A380FGN0_STAGA</name>
<feature type="domain" description="Diacylglycerol glucosyltransferase N-terminal" evidence="4">
    <location>
        <begin position="19"/>
        <end position="103"/>
    </location>
</feature>
<keyword evidence="2 5" id="KW-0328">Glycosyltransferase</keyword>
<evidence type="ECO:0000256" key="2">
    <source>
        <dbReference type="ARBA" id="ARBA00022676"/>
    </source>
</evidence>
<dbReference type="EMBL" id="UHDK01000001">
    <property type="protein sequence ID" value="SUM32364.1"/>
    <property type="molecule type" value="Genomic_DNA"/>
</dbReference>
<evidence type="ECO:0000313" key="6">
    <source>
        <dbReference type="Proteomes" id="UP000255277"/>
    </source>
</evidence>
<evidence type="ECO:0000256" key="3">
    <source>
        <dbReference type="ARBA" id="ARBA00022679"/>
    </source>
</evidence>
<proteinExistence type="inferred from homology"/>
<sequence length="106" mass="12636">MVTQNKKILIITGSFGNGHLQVTQSVVNQFNEMNLDNLTVIEHDLFLEAHPILTSICKKWYINSFKYFRKMYKAFYYSRPDQIDKCFYKYYGLNKLINLLLKENLI</sequence>
<reference evidence="5 6" key="1">
    <citation type="submission" date="2018-06" db="EMBL/GenBank/DDBJ databases">
        <authorList>
            <consortium name="Pathogen Informatics"/>
            <person name="Doyle S."/>
        </authorList>
    </citation>
    <scope>NUCLEOTIDE SEQUENCE [LARGE SCALE GENOMIC DNA]</scope>
    <source>
        <strain evidence="5 6">NCTC12195</strain>
    </source>
</reference>
<evidence type="ECO:0000259" key="4">
    <source>
        <dbReference type="Pfam" id="PF06925"/>
    </source>
</evidence>
<accession>A0A380FGN0</accession>
<dbReference type="GO" id="GO:0009247">
    <property type="term" value="P:glycolipid biosynthetic process"/>
    <property type="evidence" value="ECO:0007669"/>
    <property type="project" value="InterPro"/>
</dbReference>
<dbReference type="InterPro" id="IPR009695">
    <property type="entry name" value="Diacylglyc_glucosyltr_N"/>
</dbReference>
<dbReference type="PANTHER" id="PTHR43025:SF3">
    <property type="entry name" value="MONOGALACTOSYLDIACYLGLYCEROL SYNTHASE 1, CHLOROPLASTIC"/>
    <property type="match status" value="1"/>
</dbReference>
<dbReference type="AlphaFoldDB" id="A0A380FGN0"/>
<evidence type="ECO:0000256" key="1">
    <source>
        <dbReference type="ARBA" id="ARBA00006962"/>
    </source>
</evidence>
<dbReference type="GO" id="GO:0016020">
    <property type="term" value="C:membrane"/>
    <property type="evidence" value="ECO:0007669"/>
    <property type="project" value="GOC"/>
</dbReference>
<dbReference type="Proteomes" id="UP000255277">
    <property type="component" value="Unassembled WGS sequence"/>
</dbReference>
<dbReference type="EC" id="2.4.1.-" evidence="5"/>
<dbReference type="Pfam" id="PF06925">
    <property type="entry name" value="MGDG_synth"/>
    <property type="match status" value="1"/>
</dbReference>
<dbReference type="PANTHER" id="PTHR43025">
    <property type="entry name" value="MONOGALACTOSYLDIACYLGLYCEROL SYNTHASE"/>
    <property type="match status" value="1"/>
</dbReference>
<comment type="similarity">
    <text evidence="1">Belongs to the glycosyltransferase 28 family.</text>
</comment>
<evidence type="ECO:0000313" key="5">
    <source>
        <dbReference type="EMBL" id="SUM32364.1"/>
    </source>
</evidence>
<gene>
    <name evidence="5" type="primary">ugtP_2</name>
    <name evidence="5" type="ORF">NCTC12195_01807</name>
</gene>